<gene>
    <name evidence="2" type="ORF">CKQ53_16210</name>
</gene>
<proteinExistence type="predicted"/>
<protein>
    <submittedName>
        <fullName evidence="2">Late control protein B</fullName>
    </submittedName>
</protein>
<evidence type="ECO:0000259" key="1">
    <source>
        <dbReference type="Pfam" id="PF04606"/>
    </source>
</evidence>
<keyword evidence="3" id="KW-1185">Reference proteome</keyword>
<sequence length="72" mass="7897">MMKCPLCGCAAHTRSSQEITPQTKERYNQCTNINCGHTFITMETFIRSIAIPASVNTVPVHTKGGNQSTLNI</sequence>
<name>A0AAD0SIS2_9GAMM</name>
<feature type="domain" description="Zinc finger Ogr/Delta-type" evidence="1">
    <location>
        <begin position="3"/>
        <end position="49"/>
    </location>
</feature>
<dbReference type="KEGG" id="lbq:CKQ53_16210"/>
<dbReference type="Proteomes" id="UP000263881">
    <property type="component" value="Chromosome"/>
</dbReference>
<evidence type="ECO:0000313" key="3">
    <source>
        <dbReference type="Proteomes" id="UP000263881"/>
    </source>
</evidence>
<evidence type="ECO:0000313" key="2">
    <source>
        <dbReference type="EMBL" id="AXW88366.1"/>
    </source>
</evidence>
<dbReference type="AlphaFoldDB" id="A0AAD0SIS2"/>
<accession>A0AAD0SIS2</accession>
<dbReference type="Pfam" id="PF04606">
    <property type="entry name" value="Ogr_Delta"/>
    <property type="match status" value="1"/>
</dbReference>
<dbReference type="RefSeq" id="WP_094117469.1">
    <property type="nucleotide sequence ID" value="NZ_CP023009.1"/>
</dbReference>
<dbReference type="EMBL" id="CP023009">
    <property type="protein sequence ID" value="AXW88366.1"/>
    <property type="molecule type" value="Genomic_DNA"/>
</dbReference>
<organism evidence="2 3">
    <name type="scientific">Lonsdalea britannica</name>
    <dbReference type="NCBI Taxonomy" id="1082704"/>
    <lineage>
        <taxon>Bacteria</taxon>
        <taxon>Pseudomonadati</taxon>
        <taxon>Pseudomonadota</taxon>
        <taxon>Gammaproteobacteria</taxon>
        <taxon>Enterobacterales</taxon>
        <taxon>Pectobacteriaceae</taxon>
        <taxon>Lonsdalea</taxon>
    </lineage>
</organism>
<dbReference type="InterPro" id="IPR007684">
    <property type="entry name" value="Znf_Ogr/Delta"/>
</dbReference>
<reference evidence="2 3" key="1">
    <citation type="submission" date="2017-08" db="EMBL/GenBank/DDBJ databases">
        <title>Comparative genomics of bacteria isolated from necrotic lesions of AOD affected trees.</title>
        <authorList>
            <person name="Doonan J."/>
            <person name="Denman S."/>
            <person name="McDonald J.E."/>
        </authorList>
    </citation>
    <scope>NUCLEOTIDE SEQUENCE [LARGE SCALE GENOMIC DNA]</scope>
    <source>
        <strain evidence="2 3">477</strain>
    </source>
</reference>